<evidence type="ECO:0000313" key="2">
    <source>
        <dbReference type="Proteomes" id="UP000467840"/>
    </source>
</evidence>
<reference evidence="1 2" key="1">
    <citation type="journal article" date="2020" name="Mol. Plant">
        <title>The Chromosome-Based Rubber Tree Genome Provides New Insights into Spurge Genome Evolution and Rubber Biosynthesis.</title>
        <authorList>
            <person name="Liu J."/>
            <person name="Shi C."/>
            <person name="Shi C.C."/>
            <person name="Li W."/>
            <person name="Zhang Q.J."/>
            <person name="Zhang Y."/>
            <person name="Li K."/>
            <person name="Lu H.F."/>
            <person name="Shi C."/>
            <person name="Zhu S.T."/>
            <person name="Xiao Z.Y."/>
            <person name="Nan H."/>
            <person name="Yue Y."/>
            <person name="Zhu X.G."/>
            <person name="Wu Y."/>
            <person name="Hong X.N."/>
            <person name="Fan G.Y."/>
            <person name="Tong Y."/>
            <person name="Zhang D."/>
            <person name="Mao C.L."/>
            <person name="Liu Y.L."/>
            <person name="Hao S.J."/>
            <person name="Liu W.Q."/>
            <person name="Lv M.Q."/>
            <person name="Zhang H.B."/>
            <person name="Liu Y."/>
            <person name="Hu-Tang G.R."/>
            <person name="Wang J.P."/>
            <person name="Wang J.H."/>
            <person name="Sun Y.H."/>
            <person name="Ni S.B."/>
            <person name="Chen W.B."/>
            <person name="Zhang X.C."/>
            <person name="Jiao Y.N."/>
            <person name="Eichler E.E."/>
            <person name="Li G.H."/>
            <person name="Liu X."/>
            <person name="Gao L.Z."/>
        </authorList>
    </citation>
    <scope>NUCLEOTIDE SEQUENCE [LARGE SCALE GENOMIC DNA]</scope>
    <source>
        <strain evidence="2">cv. GT1</strain>
        <tissue evidence="1">Leaf</tissue>
    </source>
</reference>
<proteinExistence type="predicted"/>
<dbReference type="Proteomes" id="UP000467840">
    <property type="component" value="Chromosome 9"/>
</dbReference>
<keyword evidence="2" id="KW-1185">Reference proteome</keyword>
<protein>
    <submittedName>
        <fullName evidence="1">Uncharacterized protein</fullName>
    </submittedName>
</protein>
<dbReference type="AlphaFoldDB" id="A0A6A6M1C8"/>
<organism evidence="1 2">
    <name type="scientific">Hevea brasiliensis</name>
    <name type="common">Para rubber tree</name>
    <name type="synonym">Siphonia brasiliensis</name>
    <dbReference type="NCBI Taxonomy" id="3981"/>
    <lineage>
        <taxon>Eukaryota</taxon>
        <taxon>Viridiplantae</taxon>
        <taxon>Streptophyta</taxon>
        <taxon>Embryophyta</taxon>
        <taxon>Tracheophyta</taxon>
        <taxon>Spermatophyta</taxon>
        <taxon>Magnoliopsida</taxon>
        <taxon>eudicotyledons</taxon>
        <taxon>Gunneridae</taxon>
        <taxon>Pentapetalae</taxon>
        <taxon>rosids</taxon>
        <taxon>fabids</taxon>
        <taxon>Malpighiales</taxon>
        <taxon>Euphorbiaceae</taxon>
        <taxon>Crotonoideae</taxon>
        <taxon>Micrandreae</taxon>
        <taxon>Hevea</taxon>
    </lineage>
</organism>
<comment type="caution">
    <text evidence="1">The sequence shown here is derived from an EMBL/GenBank/DDBJ whole genome shotgun (WGS) entry which is preliminary data.</text>
</comment>
<name>A0A6A6M1C8_HEVBR</name>
<evidence type="ECO:0000313" key="1">
    <source>
        <dbReference type="EMBL" id="KAF2306126.1"/>
    </source>
</evidence>
<accession>A0A6A6M1C8</accession>
<sequence>MQLVCQNTRSDNESYLPNYNEGEQVYNMVGSDSYQMTNYSTFNAGETSWSENQATDNGIPQQEATELAPYPESFHCWTGQNCTSNNWLATRAEQDINRVTKMMTSTISPSESSQDVGAGFRPKENWSDNEGYLPNYNEGEQAYNMACSDSYQMTNYSSFNAGETSWSENQATYNGIPQQEATELAPYPESFHGWTGQNCISSNWPVPPEAEQGQRLLYLRIPYQELI</sequence>
<dbReference type="EMBL" id="JAAGAX010000008">
    <property type="protein sequence ID" value="KAF2306126.1"/>
    <property type="molecule type" value="Genomic_DNA"/>
</dbReference>
<gene>
    <name evidence="1" type="ORF">GH714_012881</name>
</gene>